<evidence type="ECO:0000256" key="1">
    <source>
        <dbReference type="ARBA" id="ARBA00004651"/>
    </source>
</evidence>
<keyword evidence="10" id="KW-0739">Sodium transport</keyword>
<dbReference type="GO" id="GO:0015293">
    <property type="term" value="F:symporter activity"/>
    <property type="evidence" value="ECO:0007669"/>
    <property type="project" value="TreeGrafter"/>
</dbReference>
<evidence type="ECO:0000256" key="7">
    <source>
        <dbReference type="ARBA" id="ARBA00023053"/>
    </source>
</evidence>
<comment type="caution">
    <text evidence="13">The sequence shown here is derived from an EMBL/GenBank/DDBJ whole genome shotgun (WGS) entry which is preliminary data.</text>
</comment>
<comment type="subcellular location">
    <subcellularLocation>
        <location evidence="1">Cell membrane</location>
        <topology evidence="1">Multi-pass membrane protein</topology>
    </subcellularLocation>
</comment>
<dbReference type="GO" id="GO:0006814">
    <property type="term" value="P:sodium ion transport"/>
    <property type="evidence" value="ECO:0007669"/>
    <property type="project" value="UniProtKB-KW"/>
</dbReference>
<dbReference type="PANTHER" id="PTHR42985">
    <property type="entry name" value="SODIUM-COUPLED MONOCARBOXYLATE TRANSPORTER"/>
    <property type="match status" value="1"/>
</dbReference>
<dbReference type="GO" id="GO:0005886">
    <property type="term" value="C:plasma membrane"/>
    <property type="evidence" value="ECO:0007669"/>
    <property type="project" value="UniProtKB-SubCell"/>
</dbReference>
<comment type="similarity">
    <text evidence="2 11">Belongs to the sodium:solute symporter (SSF) (TC 2.A.21) family.</text>
</comment>
<dbReference type="PROSITE" id="PS50283">
    <property type="entry name" value="NA_SOLUT_SYMP_3"/>
    <property type="match status" value="2"/>
</dbReference>
<name>A0AAD9JGM2_9ANNE</name>
<evidence type="ECO:0000256" key="2">
    <source>
        <dbReference type="ARBA" id="ARBA00006434"/>
    </source>
</evidence>
<feature type="transmembrane region" description="Helical" evidence="12">
    <location>
        <begin position="283"/>
        <end position="306"/>
    </location>
</feature>
<dbReference type="Gene3D" id="1.20.1730.10">
    <property type="entry name" value="Sodium/glucose cotransporter"/>
    <property type="match status" value="2"/>
</dbReference>
<feature type="transmembrane region" description="Helical" evidence="12">
    <location>
        <begin position="78"/>
        <end position="104"/>
    </location>
</feature>
<keyword evidence="6 12" id="KW-1133">Transmembrane helix</keyword>
<evidence type="ECO:0000256" key="8">
    <source>
        <dbReference type="ARBA" id="ARBA00023065"/>
    </source>
</evidence>
<evidence type="ECO:0000313" key="13">
    <source>
        <dbReference type="EMBL" id="KAK2152387.1"/>
    </source>
</evidence>
<evidence type="ECO:0000256" key="9">
    <source>
        <dbReference type="ARBA" id="ARBA00023136"/>
    </source>
</evidence>
<proteinExistence type="inferred from homology"/>
<feature type="transmembrane region" description="Helical" evidence="12">
    <location>
        <begin position="343"/>
        <end position="361"/>
    </location>
</feature>
<evidence type="ECO:0000256" key="4">
    <source>
        <dbReference type="ARBA" id="ARBA00022475"/>
    </source>
</evidence>
<dbReference type="InterPro" id="IPR001734">
    <property type="entry name" value="Na/solute_symporter"/>
</dbReference>
<keyword evidence="7" id="KW-0915">Sodium</keyword>
<gene>
    <name evidence="13" type="ORF">LSH36_330g07013</name>
</gene>
<keyword evidence="8" id="KW-0406">Ion transport</keyword>
<feature type="transmembrane region" description="Helical" evidence="12">
    <location>
        <begin position="14"/>
        <end position="33"/>
    </location>
</feature>
<keyword evidence="14" id="KW-1185">Reference proteome</keyword>
<keyword evidence="4" id="KW-1003">Cell membrane</keyword>
<organism evidence="13 14">
    <name type="scientific">Paralvinella palmiformis</name>
    <dbReference type="NCBI Taxonomy" id="53620"/>
    <lineage>
        <taxon>Eukaryota</taxon>
        <taxon>Metazoa</taxon>
        <taxon>Spiralia</taxon>
        <taxon>Lophotrochozoa</taxon>
        <taxon>Annelida</taxon>
        <taxon>Polychaeta</taxon>
        <taxon>Sedentaria</taxon>
        <taxon>Canalipalpata</taxon>
        <taxon>Terebellida</taxon>
        <taxon>Terebelliformia</taxon>
        <taxon>Alvinellidae</taxon>
        <taxon>Paralvinella</taxon>
    </lineage>
</organism>
<keyword evidence="9 12" id="KW-0472">Membrane</keyword>
<evidence type="ECO:0000313" key="14">
    <source>
        <dbReference type="Proteomes" id="UP001208570"/>
    </source>
</evidence>
<feature type="transmembrane region" description="Helical" evidence="12">
    <location>
        <begin position="144"/>
        <end position="175"/>
    </location>
</feature>
<dbReference type="EMBL" id="JAODUP010000330">
    <property type="protein sequence ID" value="KAK2152387.1"/>
    <property type="molecule type" value="Genomic_DNA"/>
</dbReference>
<evidence type="ECO:0000256" key="10">
    <source>
        <dbReference type="ARBA" id="ARBA00023201"/>
    </source>
</evidence>
<dbReference type="InterPro" id="IPR038377">
    <property type="entry name" value="Na/Glc_symporter_sf"/>
</dbReference>
<keyword evidence="5 12" id="KW-0812">Transmembrane</keyword>
<keyword evidence="3" id="KW-0813">Transport</keyword>
<reference evidence="13" key="1">
    <citation type="journal article" date="2023" name="Mol. Biol. Evol.">
        <title>Third-Generation Sequencing Reveals the Adaptive Role of the Epigenome in Three Deep-Sea Polychaetes.</title>
        <authorList>
            <person name="Perez M."/>
            <person name="Aroh O."/>
            <person name="Sun Y."/>
            <person name="Lan Y."/>
            <person name="Juniper S.K."/>
            <person name="Young C.R."/>
            <person name="Angers B."/>
            <person name="Qian P.Y."/>
        </authorList>
    </citation>
    <scope>NUCLEOTIDE SEQUENCE</scope>
    <source>
        <strain evidence="13">P08H-3</strain>
    </source>
</reference>
<sequence length="499" mass="56172">MADVPNQQFHWADYVVFSLSLAIGVFVGILFAVKDKWLSQSAESYLMAERKMGWIPVGLSFWATVVSAGFFIGLTTEFYFFGTTIIWVVISRYIGASFTVLVVIPKFYRMGFSITSAYEMLSMSVTLYGPSLVLAKVSNIDLHWCIFIGGFVCLIYTAFVFIMTLGMCVLAGYGITKGGGMERVWQIYGKMGQRDNWDDVNAKPWDRHNVWNVLFLHAIMYVALFSTSQSVLQRYLTVPKMAMAQSTLSSAQNAMSAVLTEDFVQPIYKRLTRRELKEKSAGFISRMAGVVVGISVIALALIVPYFNDTLLSLSLSVASFFSGPVLGLLIVGFFFFWVESWGALIGLLCALSWGVMMYSGSMRLTDHVGREQKPLFMKNFTEIVTFPDADRAPTLFDVSYTWYVFLDVLVVLIVSSIVSLMVHCIRKGRLNRTLMFTDRNLIYTLDDLKAAVGYKHKEVINITPYLTSDDDAVTSSTRMDDVIRRSNGVENTAYEMDKY</sequence>
<dbReference type="AlphaFoldDB" id="A0AAD9JGM2"/>
<feature type="transmembrane region" description="Helical" evidence="12">
    <location>
        <begin position="54"/>
        <end position="72"/>
    </location>
</feature>
<dbReference type="Proteomes" id="UP001208570">
    <property type="component" value="Unassembled WGS sequence"/>
</dbReference>
<feature type="transmembrane region" description="Helical" evidence="12">
    <location>
        <begin position="312"/>
        <end position="336"/>
    </location>
</feature>
<evidence type="ECO:0000256" key="11">
    <source>
        <dbReference type="RuleBase" id="RU362091"/>
    </source>
</evidence>
<feature type="transmembrane region" description="Helical" evidence="12">
    <location>
        <begin position="210"/>
        <end position="232"/>
    </location>
</feature>
<dbReference type="Pfam" id="PF00474">
    <property type="entry name" value="SSF"/>
    <property type="match status" value="2"/>
</dbReference>
<feature type="transmembrane region" description="Helical" evidence="12">
    <location>
        <begin position="400"/>
        <end position="425"/>
    </location>
</feature>
<evidence type="ECO:0000256" key="6">
    <source>
        <dbReference type="ARBA" id="ARBA00022989"/>
    </source>
</evidence>
<evidence type="ECO:0000256" key="3">
    <source>
        <dbReference type="ARBA" id="ARBA00022448"/>
    </source>
</evidence>
<protein>
    <submittedName>
        <fullName evidence="13">Uncharacterized protein</fullName>
    </submittedName>
</protein>
<accession>A0AAD9JGM2</accession>
<evidence type="ECO:0000256" key="12">
    <source>
        <dbReference type="SAM" id="Phobius"/>
    </source>
</evidence>
<evidence type="ECO:0000256" key="5">
    <source>
        <dbReference type="ARBA" id="ARBA00022692"/>
    </source>
</evidence>
<dbReference type="InterPro" id="IPR051163">
    <property type="entry name" value="Sodium:Solute_Symporter_SSF"/>
</dbReference>
<dbReference type="PANTHER" id="PTHR42985:SF40">
    <property type="entry name" value="LD47995P-RELATED"/>
    <property type="match status" value="1"/>
</dbReference>